<accession>A0ABV0XP69</accession>
<organism evidence="1 2">
    <name type="scientific">Ameca splendens</name>
    <dbReference type="NCBI Taxonomy" id="208324"/>
    <lineage>
        <taxon>Eukaryota</taxon>
        <taxon>Metazoa</taxon>
        <taxon>Chordata</taxon>
        <taxon>Craniata</taxon>
        <taxon>Vertebrata</taxon>
        <taxon>Euteleostomi</taxon>
        <taxon>Actinopterygii</taxon>
        <taxon>Neopterygii</taxon>
        <taxon>Teleostei</taxon>
        <taxon>Neoteleostei</taxon>
        <taxon>Acanthomorphata</taxon>
        <taxon>Ovalentaria</taxon>
        <taxon>Atherinomorphae</taxon>
        <taxon>Cyprinodontiformes</taxon>
        <taxon>Goodeidae</taxon>
        <taxon>Ameca</taxon>
    </lineage>
</organism>
<protein>
    <submittedName>
        <fullName evidence="1">Uncharacterized protein</fullName>
    </submittedName>
</protein>
<evidence type="ECO:0000313" key="2">
    <source>
        <dbReference type="Proteomes" id="UP001469553"/>
    </source>
</evidence>
<reference evidence="1 2" key="1">
    <citation type="submission" date="2021-06" db="EMBL/GenBank/DDBJ databases">
        <authorList>
            <person name="Palmer J.M."/>
        </authorList>
    </citation>
    <scope>NUCLEOTIDE SEQUENCE [LARGE SCALE GENOMIC DNA]</scope>
    <source>
        <strain evidence="1 2">AS_MEX2019</strain>
        <tissue evidence="1">Muscle</tissue>
    </source>
</reference>
<proteinExistence type="predicted"/>
<name>A0ABV0XP69_9TELE</name>
<dbReference type="EMBL" id="JAHRIP010009905">
    <property type="protein sequence ID" value="MEQ2283222.1"/>
    <property type="molecule type" value="Genomic_DNA"/>
</dbReference>
<evidence type="ECO:0000313" key="1">
    <source>
        <dbReference type="EMBL" id="MEQ2283222.1"/>
    </source>
</evidence>
<keyword evidence="2" id="KW-1185">Reference proteome</keyword>
<gene>
    <name evidence="1" type="ORF">AMECASPLE_009102</name>
</gene>
<dbReference type="Proteomes" id="UP001469553">
    <property type="component" value="Unassembled WGS sequence"/>
</dbReference>
<sequence length="89" mass="9848">MMLTFGAPGFTLSVPQKQLNAEECPSCCRTKRQTLCPILVCFCLIHPSIIFCSSEVKSQRYQVQVGDPDIPLSRHTLHLITGDPKAFPG</sequence>
<comment type="caution">
    <text evidence="1">The sequence shown here is derived from an EMBL/GenBank/DDBJ whole genome shotgun (WGS) entry which is preliminary data.</text>
</comment>